<dbReference type="GO" id="GO:0020037">
    <property type="term" value="F:heme binding"/>
    <property type="evidence" value="ECO:0007669"/>
    <property type="project" value="InterPro"/>
</dbReference>
<dbReference type="PRINTS" id="PR00605">
    <property type="entry name" value="CYTCHROMECIC"/>
</dbReference>
<dbReference type="KEGG" id="mpro:BJP34_20845"/>
<keyword evidence="7 12" id="KW-0349">Heme</keyword>
<evidence type="ECO:0000259" key="13">
    <source>
        <dbReference type="PROSITE" id="PS51007"/>
    </source>
</evidence>
<keyword evidence="9 12" id="KW-0249">Electron transport</keyword>
<evidence type="ECO:0000313" key="15">
    <source>
        <dbReference type="Proteomes" id="UP000177870"/>
    </source>
</evidence>
<evidence type="ECO:0000256" key="2">
    <source>
        <dbReference type="ARBA" id="ARBA00004518"/>
    </source>
</evidence>
<dbReference type="Gene3D" id="1.10.760.10">
    <property type="entry name" value="Cytochrome c-like domain"/>
    <property type="match status" value="1"/>
</dbReference>
<feature type="binding site" description="covalent" evidence="12">
    <location>
        <position position="43"/>
    </location>
    <ligand>
        <name>heme c</name>
        <dbReference type="ChEBI" id="CHEBI:61717"/>
    </ligand>
</feature>
<feature type="binding site" description="axial binding residue" evidence="12">
    <location>
        <position position="44"/>
    </location>
    <ligand>
        <name>heme c</name>
        <dbReference type="ChEBI" id="CHEBI:61717"/>
    </ligand>
    <ligandPart>
        <name>Fe</name>
        <dbReference type="ChEBI" id="CHEBI:18248"/>
    </ligandPart>
</feature>
<dbReference type="PANTHER" id="PTHR34688">
    <property type="entry name" value="CYTOCHROME C6, CHLOROPLASTIC"/>
    <property type="match status" value="1"/>
</dbReference>
<dbReference type="InterPro" id="IPR023655">
    <property type="entry name" value="Cyt_C6"/>
</dbReference>
<feature type="binding site" description="axial binding residue" evidence="12">
    <location>
        <position position="84"/>
    </location>
    <ligand>
        <name>heme c</name>
        <dbReference type="ChEBI" id="CHEBI:61717"/>
    </ligand>
    <ligandPart>
        <name>Fe</name>
        <dbReference type="ChEBI" id="CHEBI:18248"/>
    </ligandPart>
</feature>
<keyword evidence="11 12" id="KW-0793">Thylakoid</keyword>
<evidence type="ECO:0000256" key="3">
    <source>
        <dbReference type="ARBA" id="ARBA00009650"/>
    </source>
</evidence>
<evidence type="ECO:0000313" key="14">
    <source>
        <dbReference type="EMBL" id="AOX01563.1"/>
    </source>
</evidence>
<dbReference type="RefSeq" id="WP_070394001.1">
    <property type="nucleotide sequence ID" value="NZ_CP017599.1"/>
</dbReference>
<evidence type="ECO:0000256" key="7">
    <source>
        <dbReference type="ARBA" id="ARBA00022617"/>
    </source>
</evidence>
<sequence precursor="true">MKKILIAILLVFALITFSFPDSALAAGDATNGGKLFAANCNACHWGGNNALNAEKTLEKEVLEKYGKYSAEAIIEQVTNGKPPMPAFRGRLNTQQIEDVAAYVLQQADQGWIQ</sequence>
<comment type="subunit">
    <text evidence="12">Monomer.</text>
</comment>
<dbReference type="InterPro" id="IPR009056">
    <property type="entry name" value="Cyt_c-like_dom"/>
</dbReference>
<keyword evidence="5 12" id="KW-0813">Transport</keyword>
<evidence type="ECO:0000256" key="10">
    <source>
        <dbReference type="ARBA" id="ARBA00023004"/>
    </source>
</evidence>
<dbReference type="GO" id="GO:0015979">
    <property type="term" value="P:photosynthesis"/>
    <property type="evidence" value="ECO:0007669"/>
    <property type="project" value="UniProtKB-UniRule"/>
</dbReference>
<dbReference type="EMBL" id="CP017599">
    <property type="protein sequence ID" value="AOX01563.1"/>
    <property type="molecule type" value="Genomic_DNA"/>
</dbReference>
<dbReference type="OrthoDB" id="5570429at2"/>
<dbReference type="SUPFAM" id="SSF46626">
    <property type="entry name" value="Cytochrome c"/>
    <property type="match status" value="1"/>
</dbReference>
<dbReference type="STRING" id="1458985.BJP34_20845"/>
<feature type="binding site" description="covalent" evidence="12">
    <location>
        <position position="40"/>
    </location>
    <ligand>
        <name>heme c</name>
        <dbReference type="ChEBI" id="CHEBI:61717"/>
    </ligand>
</feature>
<dbReference type="GO" id="GO:0009055">
    <property type="term" value="F:electron transfer activity"/>
    <property type="evidence" value="ECO:0007669"/>
    <property type="project" value="UniProtKB-UniRule"/>
</dbReference>
<keyword evidence="8 12" id="KW-0479">Metal-binding</keyword>
<evidence type="ECO:0000256" key="6">
    <source>
        <dbReference type="ARBA" id="ARBA00022531"/>
    </source>
</evidence>
<feature type="domain" description="Cytochrome c" evidence="13">
    <location>
        <begin position="27"/>
        <end position="107"/>
    </location>
</feature>
<dbReference type="InterPro" id="IPR008168">
    <property type="entry name" value="Cyt_C_IC"/>
</dbReference>
<dbReference type="HAMAP" id="MF_00594">
    <property type="entry name" value="Cytc_PetJ"/>
    <property type="match status" value="1"/>
</dbReference>
<evidence type="ECO:0000256" key="4">
    <source>
        <dbReference type="ARBA" id="ARBA00016152"/>
    </source>
</evidence>
<evidence type="ECO:0000256" key="11">
    <source>
        <dbReference type="ARBA" id="ARBA00023078"/>
    </source>
</evidence>
<comment type="function">
    <text evidence="1 12">Functions as an electron carrier between membrane-bound cytochrome b6-f and photosystem I in oxygenic photosynthesis.</text>
</comment>
<accession>A0A1D8TVK0</accession>
<keyword evidence="12" id="KW-0732">Signal</keyword>
<keyword evidence="10 12" id="KW-0408">Iron</keyword>
<proteinExistence type="inferred from homology"/>
<feature type="signal peptide" evidence="12">
    <location>
        <begin position="1"/>
        <end position="25"/>
    </location>
</feature>
<dbReference type="PROSITE" id="PS51007">
    <property type="entry name" value="CYTC"/>
    <property type="match status" value="1"/>
</dbReference>
<name>A0A1D8TVK0_9CYAN</name>
<dbReference type="InterPro" id="IPR036909">
    <property type="entry name" value="Cyt_c-like_dom_sf"/>
</dbReference>
<protein>
    <recommendedName>
        <fullName evidence="4 12">Cytochrome c6</fullName>
    </recommendedName>
    <alternativeName>
        <fullName evidence="12">Cytochrome c-553</fullName>
    </alternativeName>
    <alternativeName>
        <fullName evidence="12">Cytochrome c553</fullName>
    </alternativeName>
    <alternativeName>
        <fullName evidence="12">Soluble cytochrome f</fullName>
    </alternativeName>
</protein>
<dbReference type="GO" id="GO:0031979">
    <property type="term" value="C:plasma membrane-derived thylakoid lumen"/>
    <property type="evidence" value="ECO:0007669"/>
    <property type="project" value="UniProtKB-SubCell"/>
</dbReference>
<gene>
    <name evidence="12" type="primary">petJ</name>
    <name evidence="14" type="ORF">BJP34_20845</name>
</gene>
<organism evidence="14 15">
    <name type="scientific">Moorena producens PAL-8-15-08-1</name>
    <dbReference type="NCBI Taxonomy" id="1458985"/>
    <lineage>
        <taxon>Bacteria</taxon>
        <taxon>Bacillati</taxon>
        <taxon>Cyanobacteriota</taxon>
        <taxon>Cyanophyceae</taxon>
        <taxon>Coleofasciculales</taxon>
        <taxon>Coleofasciculaceae</taxon>
        <taxon>Moorena</taxon>
    </lineage>
</organism>
<reference evidence="15" key="1">
    <citation type="submission" date="2016-10" db="EMBL/GenBank/DDBJ databases">
        <title>Comparative genomics uncovers the prolific and rare metabolic potential of the cyanobacterial genus Moorea.</title>
        <authorList>
            <person name="Leao T."/>
            <person name="Castelao G."/>
            <person name="Korobeynikov A."/>
            <person name="Monroe E.A."/>
            <person name="Podell S."/>
            <person name="Glukhov E."/>
            <person name="Allen E."/>
            <person name="Gerwick W.H."/>
            <person name="Gerwick L."/>
        </authorList>
    </citation>
    <scope>NUCLEOTIDE SEQUENCE [LARGE SCALE GENOMIC DNA]</scope>
    <source>
        <strain evidence="15">PAL-8-15-08-1</strain>
    </source>
</reference>
<evidence type="ECO:0000256" key="5">
    <source>
        <dbReference type="ARBA" id="ARBA00022448"/>
    </source>
</evidence>
<dbReference type="FunFam" id="1.10.760.10:FF:000038">
    <property type="entry name" value="Cytochrome c6"/>
    <property type="match status" value="1"/>
</dbReference>
<comment type="PTM">
    <text evidence="12">Binds 1 heme c group per subunit.</text>
</comment>
<dbReference type="PANTHER" id="PTHR34688:SF2">
    <property type="entry name" value="CYTOCHROME C6, CHLOROPLASTIC"/>
    <property type="match status" value="1"/>
</dbReference>
<evidence type="ECO:0000256" key="1">
    <source>
        <dbReference type="ARBA" id="ARBA00002347"/>
    </source>
</evidence>
<comment type="similarity">
    <text evidence="3 12">Belongs to the cytochrome c family. PetJ subfamily.</text>
</comment>
<keyword evidence="6 12" id="KW-0602">Photosynthesis</keyword>
<evidence type="ECO:0000256" key="8">
    <source>
        <dbReference type="ARBA" id="ARBA00022723"/>
    </source>
</evidence>
<comment type="subcellular location">
    <subcellularLocation>
        <location evidence="2 12">Cellular thylakoid lumen</location>
    </subcellularLocation>
</comment>
<dbReference type="GO" id="GO:0005506">
    <property type="term" value="F:iron ion binding"/>
    <property type="evidence" value="ECO:0007669"/>
    <property type="project" value="InterPro"/>
</dbReference>
<feature type="chain" id="PRO_5009729432" description="Cytochrome c6" evidence="12">
    <location>
        <begin position="26"/>
        <end position="113"/>
    </location>
</feature>
<evidence type="ECO:0000256" key="12">
    <source>
        <dbReference type="HAMAP-Rule" id="MF_00594"/>
    </source>
</evidence>
<evidence type="ECO:0000256" key="9">
    <source>
        <dbReference type="ARBA" id="ARBA00022982"/>
    </source>
</evidence>
<dbReference type="Pfam" id="PF13442">
    <property type="entry name" value="Cytochrome_CBB3"/>
    <property type="match status" value="1"/>
</dbReference>
<dbReference type="AlphaFoldDB" id="A0A1D8TVK0"/>
<dbReference type="Proteomes" id="UP000177870">
    <property type="component" value="Chromosome"/>
</dbReference>
<dbReference type="NCBIfam" id="NF045930">
    <property type="entry name" value="Cytc6PetJCyano"/>
    <property type="match status" value="1"/>
</dbReference>